<accession>A0A7W4J521</accession>
<name>A0A7W4J521_9PROT</name>
<protein>
    <submittedName>
        <fullName evidence="3">MCE family protein</fullName>
    </submittedName>
</protein>
<dbReference type="EMBL" id="JABEQH010000002">
    <property type="protein sequence ID" value="MBB2174741.1"/>
    <property type="molecule type" value="Genomic_DNA"/>
</dbReference>
<dbReference type="AlphaFoldDB" id="A0A7W4J521"/>
<evidence type="ECO:0000313" key="3">
    <source>
        <dbReference type="EMBL" id="MBB2174741.1"/>
    </source>
</evidence>
<dbReference type="Pfam" id="PF02470">
    <property type="entry name" value="MlaD"/>
    <property type="match status" value="1"/>
</dbReference>
<proteinExistence type="predicted"/>
<evidence type="ECO:0000256" key="1">
    <source>
        <dbReference type="SAM" id="Phobius"/>
    </source>
</evidence>
<keyword evidence="1" id="KW-0812">Transmembrane</keyword>
<keyword evidence="1" id="KW-0472">Membrane</keyword>
<organism evidence="3 4">
    <name type="scientific">Gluconacetobacter johannae</name>
    <dbReference type="NCBI Taxonomy" id="112140"/>
    <lineage>
        <taxon>Bacteria</taxon>
        <taxon>Pseudomonadati</taxon>
        <taxon>Pseudomonadota</taxon>
        <taxon>Alphaproteobacteria</taxon>
        <taxon>Acetobacterales</taxon>
        <taxon>Acetobacteraceae</taxon>
        <taxon>Gluconacetobacter</taxon>
    </lineage>
</organism>
<comment type="caution">
    <text evidence="3">The sequence shown here is derived from an EMBL/GenBank/DDBJ whole genome shotgun (WGS) entry which is preliminary data.</text>
</comment>
<gene>
    <name evidence="3" type="ORF">HLH21_02230</name>
</gene>
<keyword evidence="4" id="KW-1185">Reference proteome</keyword>
<evidence type="ECO:0000313" key="4">
    <source>
        <dbReference type="Proteomes" id="UP000561066"/>
    </source>
</evidence>
<feature type="domain" description="Mce/MlaD" evidence="2">
    <location>
        <begin position="56"/>
        <end position="142"/>
    </location>
</feature>
<dbReference type="InterPro" id="IPR003399">
    <property type="entry name" value="Mce/MlaD"/>
</dbReference>
<sequence>MTTSPHAPGPPDRAGRVTTALFVAGGLAIGLGILGSIGQFGIAARTERAVIVFDTPVAGLGPGAPVTFRGVALGRVEQVAALVDPARSSVVVPVTIRIQPDRIRLAPHTPRRVTVAYLVEQGLEAELHSQSVVTGRIGIDLDFTAPDPSRRPPPHHPGLSSLVEIPAHLSAWQVLRHTLTTLPVHAMAAEARQAVAHGRHLAADLSTTLPPLRDRLDALRADATTLGNTLHRTERRLGRKLATTRTNLAHMSATARRQADARGADIHALAASSRAALAEARQTRDDLCTLTDAHSPARADLAAAQRDIAAAGPALHRAVRAVERNPAMLVSAPRGFAP</sequence>
<evidence type="ECO:0000259" key="2">
    <source>
        <dbReference type="Pfam" id="PF02470"/>
    </source>
</evidence>
<dbReference type="Proteomes" id="UP000561066">
    <property type="component" value="Unassembled WGS sequence"/>
</dbReference>
<dbReference type="RefSeq" id="WP_182940621.1">
    <property type="nucleotide sequence ID" value="NZ_JABEQH010000002.1"/>
</dbReference>
<reference evidence="3 4" key="1">
    <citation type="submission" date="2020-04" db="EMBL/GenBank/DDBJ databases">
        <title>Description of novel Gluconacetobacter.</title>
        <authorList>
            <person name="Sombolestani A."/>
        </authorList>
    </citation>
    <scope>NUCLEOTIDE SEQUENCE [LARGE SCALE GENOMIC DNA]</scope>
    <source>
        <strain evidence="3 4">LMG 21312</strain>
    </source>
</reference>
<keyword evidence="1" id="KW-1133">Transmembrane helix</keyword>
<feature type="transmembrane region" description="Helical" evidence="1">
    <location>
        <begin position="20"/>
        <end position="42"/>
    </location>
</feature>